<dbReference type="Proteomes" id="UP001165962">
    <property type="component" value="Unassembled WGS sequence"/>
</dbReference>
<sequence length="440" mass="48743">MDTHTYKRYTAEQVLQTQSSGNLYKGHDSVLHRDVMLYISEFDVSVDSGPSVIQAVKNGSQLPEDRFMHVWDIEVDALSIMIVLKPELGYFLADELTSHSLNIDEILAIVRQIGQSMQESAKDGIYGYSVYANNIWIQGLNQPIIINYWNHDEPLWSGAGGLGRLLYQLAVRTKKLPTDIDALDASLLQALSGLPNAKKEAISRWMRAALQDRKSLTLLLQGLDQLLLTHQERGQQEVEDEETSKDGQEIQDDPDQYEDTIILPAIVPEKKYAPLVQELAPRRPTIKKEPKPAPAAAEIEPDKKMSKKKKWIIAGAVLGALLVTEIFAVELLRNPDSTPKSSTVTEPPVVQNPVPQPVVPAPTTPAPVVPKPTTDSETAIVPNLKGLSVAEADTLLKSLRLRYKYTIEANEQSAGLIFKQELPADQQVAVGTEVTFYVGK</sequence>
<evidence type="ECO:0000256" key="2">
    <source>
        <dbReference type="SAM" id="Phobius"/>
    </source>
</evidence>
<keyword evidence="2" id="KW-0812">Transmembrane</keyword>
<comment type="caution">
    <text evidence="4">The sequence shown here is derived from an EMBL/GenBank/DDBJ whole genome shotgun (WGS) entry which is preliminary data.</text>
</comment>
<feature type="region of interest" description="Disordered" evidence="1">
    <location>
        <begin position="232"/>
        <end position="255"/>
    </location>
</feature>
<dbReference type="Gene3D" id="3.30.10.20">
    <property type="match status" value="1"/>
</dbReference>
<feature type="domain" description="PASTA" evidence="3">
    <location>
        <begin position="375"/>
        <end position="440"/>
    </location>
</feature>
<evidence type="ECO:0000259" key="3">
    <source>
        <dbReference type="PROSITE" id="PS51178"/>
    </source>
</evidence>
<feature type="compositionally biased region" description="Pro residues" evidence="1">
    <location>
        <begin position="354"/>
        <end position="370"/>
    </location>
</feature>
<keyword evidence="5" id="KW-1185">Reference proteome</keyword>
<dbReference type="SMART" id="SM00740">
    <property type="entry name" value="PASTA"/>
    <property type="match status" value="1"/>
</dbReference>
<feature type="compositionally biased region" description="Acidic residues" evidence="1">
    <location>
        <begin position="237"/>
        <end position="255"/>
    </location>
</feature>
<name>A0ABX0IWJ4_9BACL</name>
<organism evidence="4 5">
    <name type="scientific">Paenibacillus agricola</name>
    <dbReference type="NCBI Taxonomy" id="2716264"/>
    <lineage>
        <taxon>Bacteria</taxon>
        <taxon>Bacillati</taxon>
        <taxon>Bacillota</taxon>
        <taxon>Bacilli</taxon>
        <taxon>Bacillales</taxon>
        <taxon>Paenibacillaceae</taxon>
        <taxon>Paenibacillus</taxon>
    </lineage>
</organism>
<proteinExistence type="predicted"/>
<evidence type="ECO:0000313" key="4">
    <source>
        <dbReference type="EMBL" id="NHN28267.1"/>
    </source>
</evidence>
<accession>A0ABX0IWJ4</accession>
<dbReference type="InterPro" id="IPR005543">
    <property type="entry name" value="PASTA_dom"/>
</dbReference>
<protein>
    <submittedName>
        <fullName evidence="4">PASTA domain-containing protein</fullName>
    </submittedName>
</protein>
<keyword evidence="2" id="KW-1133">Transmembrane helix</keyword>
<gene>
    <name evidence="4" type="ORF">G9U52_00320</name>
</gene>
<feature type="region of interest" description="Disordered" evidence="1">
    <location>
        <begin position="335"/>
        <end position="374"/>
    </location>
</feature>
<dbReference type="EMBL" id="JAAOIW010000001">
    <property type="protein sequence ID" value="NHN28267.1"/>
    <property type="molecule type" value="Genomic_DNA"/>
</dbReference>
<dbReference type="Pfam" id="PF03793">
    <property type="entry name" value="PASTA"/>
    <property type="match status" value="1"/>
</dbReference>
<dbReference type="PROSITE" id="PS51178">
    <property type="entry name" value="PASTA"/>
    <property type="match status" value="1"/>
</dbReference>
<reference evidence="4" key="1">
    <citation type="submission" date="2020-03" db="EMBL/GenBank/DDBJ databases">
        <title>Draft sequencing of Paenibacilllus sp. S3N08.</title>
        <authorList>
            <person name="Kim D.-U."/>
        </authorList>
    </citation>
    <scope>NUCLEOTIDE SEQUENCE</scope>
    <source>
        <strain evidence="4">S3N08</strain>
    </source>
</reference>
<evidence type="ECO:0000256" key="1">
    <source>
        <dbReference type="SAM" id="MobiDB-lite"/>
    </source>
</evidence>
<evidence type="ECO:0000313" key="5">
    <source>
        <dbReference type="Proteomes" id="UP001165962"/>
    </source>
</evidence>
<feature type="compositionally biased region" description="Low complexity" evidence="1">
    <location>
        <begin position="343"/>
        <end position="353"/>
    </location>
</feature>
<feature type="transmembrane region" description="Helical" evidence="2">
    <location>
        <begin position="311"/>
        <end position="332"/>
    </location>
</feature>
<dbReference type="CDD" id="cd06577">
    <property type="entry name" value="PASTA_pknB"/>
    <property type="match status" value="1"/>
</dbReference>
<dbReference type="RefSeq" id="WP_166144485.1">
    <property type="nucleotide sequence ID" value="NZ_JAAOIW010000001.1"/>
</dbReference>
<keyword evidence="2" id="KW-0472">Membrane</keyword>